<proteinExistence type="predicted"/>
<dbReference type="AlphaFoldDB" id="I2N2S3"/>
<sequence>MTPAQTQNRSARTDADTVDTAGPQVGDDMTVEVALAVMAGARTGHLLVCDDDGLCTGLVTRAQLTTVRDSSVYTDRIRLREIPGGEHDNPCAPAPVHT</sequence>
<dbReference type="InterPro" id="IPR000644">
    <property type="entry name" value="CBS_dom"/>
</dbReference>
<evidence type="ECO:0000256" key="1">
    <source>
        <dbReference type="SAM" id="MobiDB-lite"/>
    </source>
</evidence>
<dbReference type="Proteomes" id="UP000005940">
    <property type="component" value="Chromosome"/>
</dbReference>
<dbReference type="Pfam" id="PF00571">
    <property type="entry name" value="CBS"/>
    <property type="match status" value="1"/>
</dbReference>
<evidence type="ECO:0000313" key="4">
    <source>
        <dbReference type="Proteomes" id="UP000005940"/>
    </source>
</evidence>
<dbReference type="InterPro" id="IPR046342">
    <property type="entry name" value="CBS_dom_sf"/>
</dbReference>
<evidence type="ECO:0000313" key="3">
    <source>
        <dbReference type="EMBL" id="QKM68526.1"/>
    </source>
</evidence>
<feature type="domain" description="CBS" evidence="2">
    <location>
        <begin position="25"/>
        <end position="64"/>
    </location>
</feature>
<dbReference type="SUPFAM" id="SSF54631">
    <property type="entry name" value="CBS-domain pair"/>
    <property type="match status" value="1"/>
</dbReference>
<feature type="region of interest" description="Disordered" evidence="1">
    <location>
        <begin position="1"/>
        <end position="25"/>
    </location>
</feature>
<feature type="compositionally biased region" description="Polar residues" evidence="1">
    <location>
        <begin position="1"/>
        <end position="10"/>
    </location>
</feature>
<dbReference type="Gene3D" id="3.10.580.10">
    <property type="entry name" value="CBS-domain"/>
    <property type="match status" value="1"/>
</dbReference>
<organism evidence="3 4">
    <name type="scientific">Streptomyces tsukubensis (strain DSM 42081 / NBRC 108919 / NRRL 18488 / 9993)</name>
    <dbReference type="NCBI Taxonomy" id="1114943"/>
    <lineage>
        <taxon>Bacteria</taxon>
        <taxon>Bacillati</taxon>
        <taxon>Actinomycetota</taxon>
        <taxon>Actinomycetes</taxon>
        <taxon>Kitasatosporales</taxon>
        <taxon>Streptomycetaceae</taxon>
        <taxon>Streptomyces</taxon>
    </lineage>
</organism>
<keyword evidence="4" id="KW-1185">Reference proteome</keyword>
<reference evidence="3 4" key="1">
    <citation type="journal article" date="2012" name="J. Bacteriol.">
        <title>Draft genome of Streptomyces tsukubaensis NRRL 18488, the producer of the clinically important immunosuppressant tacrolimus (FK506).</title>
        <authorList>
            <person name="Barreiro C."/>
            <person name="Prieto C."/>
            <person name="Sola-Landa A."/>
            <person name="Solera E."/>
            <person name="Martinez-Castro M."/>
            <person name="Perez-Redondo R."/>
            <person name="Garcia-Estrada C."/>
            <person name="Aparicio J.F."/>
            <person name="Fernandez-Martinez L.T."/>
            <person name="Santos-Aberturas J."/>
            <person name="Salehi-Najafabadi Z."/>
            <person name="Rodriguez-Garcia A."/>
            <person name="Tauch A."/>
            <person name="Martin J.F."/>
        </authorList>
    </citation>
    <scope>NUCLEOTIDE SEQUENCE [LARGE SCALE GENOMIC DNA]</scope>
    <source>
        <strain evidence="4">DSM 42081 / NBRC 108919 / NRRL 18488 / 9993</strain>
    </source>
</reference>
<name>I2N2S3_STRT9</name>
<protein>
    <submittedName>
        <fullName evidence="3">CBS domain-containing protein</fullName>
    </submittedName>
</protein>
<accession>I2N2S3</accession>
<dbReference type="EMBL" id="CP029159">
    <property type="protein sequence ID" value="QKM68526.1"/>
    <property type="molecule type" value="Genomic_DNA"/>
</dbReference>
<evidence type="ECO:0000259" key="2">
    <source>
        <dbReference type="Pfam" id="PF00571"/>
    </source>
</evidence>
<gene>
    <name evidence="3" type="ORF">STSU_016435</name>
</gene>